<name>A0A0F9SR07_9ZZZZ</name>
<dbReference type="EMBL" id="LAZR01000429">
    <property type="protein sequence ID" value="KKN69294.1"/>
    <property type="molecule type" value="Genomic_DNA"/>
</dbReference>
<protein>
    <submittedName>
        <fullName evidence="1">Uncharacterized protein</fullName>
    </submittedName>
</protein>
<comment type="caution">
    <text evidence="1">The sequence shown here is derived from an EMBL/GenBank/DDBJ whole genome shotgun (WGS) entry which is preliminary data.</text>
</comment>
<evidence type="ECO:0000313" key="1">
    <source>
        <dbReference type="EMBL" id="KKN69294.1"/>
    </source>
</evidence>
<organism evidence="1">
    <name type="scientific">marine sediment metagenome</name>
    <dbReference type="NCBI Taxonomy" id="412755"/>
    <lineage>
        <taxon>unclassified sequences</taxon>
        <taxon>metagenomes</taxon>
        <taxon>ecological metagenomes</taxon>
    </lineage>
</organism>
<gene>
    <name evidence="1" type="ORF">LCGC14_0442890</name>
</gene>
<proteinExistence type="predicted"/>
<reference evidence="1" key="1">
    <citation type="journal article" date="2015" name="Nature">
        <title>Complex archaea that bridge the gap between prokaryotes and eukaryotes.</title>
        <authorList>
            <person name="Spang A."/>
            <person name="Saw J.H."/>
            <person name="Jorgensen S.L."/>
            <person name="Zaremba-Niedzwiedzka K."/>
            <person name="Martijn J."/>
            <person name="Lind A.E."/>
            <person name="van Eijk R."/>
            <person name="Schleper C."/>
            <person name="Guy L."/>
            <person name="Ettema T.J."/>
        </authorList>
    </citation>
    <scope>NUCLEOTIDE SEQUENCE</scope>
</reference>
<dbReference type="AlphaFoldDB" id="A0A0F9SR07"/>
<sequence>MSEVDCPFELVEDKILETSRILLLNLGSRMLRGLKNQTTTDEHSALLLCVQAITKEQQLRERSSHQHAINSAAEIKGG</sequence>
<accession>A0A0F9SR07</accession>